<accession>A0A0D0BQH5</accession>
<keyword evidence="2" id="KW-1185">Reference proteome</keyword>
<evidence type="ECO:0000313" key="1">
    <source>
        <dbReference type="EMBL" id="KIK57376.1"/>
    </source>
</evidence>
<reference evidence="1 2" key="1">
    <citation type="submission" date="2014-04" db="EMBL/GenBank/DDBJ databases">
        <title>Evolutionary Origins and Diversification of the Mycorrhizal Mutualists.</title>
        <authorList>
            <consortium name="DOE Joint Genome Institute"/>
            <consortium name="Mycorrhizal Genomics Consortium"/>
            <person name="Kohler A."/>
            <person name="Kuo A."/>
            <person name="Nagy L.G."/>
            <person name="Floudas D."/>
            <person name="Copeland A."/>
            <person name="Barry K.W."/>
            <person name="Cichocki N."/>
            <person name="Veneault-Fourrey C."/>
            <person name="LaButti K."/>
            <person name="Lindquist E.A."/>
            <person name="Lipzen A."/>
            <person name="Lundell T."/>
            <person name="Morin E."/>
            <person name="Murat C."/>
            <person name="Riley R."/>
            <person name="Ohm R."/>
            <person name="Sun H."/>
            <person name="Tunlid A."/>
            <person name="Henrissat B."/>
            <person name="Grigoriev I.V."/>
            <person name="Hibbett D.S."/>
            <person name="Martin F."/>
        </authorList>
    </citation>
    <scope>NUCLEOTIDE SEQUENCE [LARGE SCALE GENOMIC DNA]</scope>
    <source>
        <strain evidence="1 2">FD-317 M1</strain>
    </source>
</reference>
<evidence type="ECO:0000313" key="2">
    <source>
        <dbReference type="Proteomes" id="UP000053593"/>
    </source>
</evidence>
<dbReference type="InterPro" id="IPR011044">
    <property type="entry name" value="Quino_amine_DH_bsu"/>
</dbReference>
<proteinExistence type="predicted"/>
<protein>
    <submittedName>
        <fullName evidence="1">Uncharacterized protein</fullName>
    </submittedName>
</protein>
<dbReference type="Proteomes" id="UP000053593">
    <property type="component" value="Unassembled WGS sequence"/>
</dbReference>
<dbReference type="SUPFAM" id="SSF50969">
    <property type="entry name" value="YVTN repeat-like/Quinoprotein amine dehydrogenase"/>
    <property type="match status" value="1"/>
</dbReference>
<dbReference type="Gene3D" id="2.130.10.10">
    <property type="entry name" value="YVTN repeat-like/Quinoprotein amine dehydrogenase"/>
    <property type="match status" value="1"/>
</dbReference>
<organism evidence="1 2">
    <name type="scientific">Collybiopsis luxurians FD-317 M1</name>
    <dbReference type="NCBI Taxonomy" id="944289"/>
    <lineage>
        <taxon>Eukaryota</taxon>
        <taxon>Fungi</taxon>
        <taxon>Dikarya</taxon>
        <taxon>Basidiomycota</taxon>
        <taxon>Agaricomycotina</taxon>
        <taxon>Agaricomycetes</taxon>
        <taxon>Agaricomycetidae</taxon>
        <taxon>Agaricales</taxon>
        <taxon>Marasmiineae</taxon>
        <taxon>Omphalotaceae</taxon>
        <taxon>Collybiopsis</taxon>
        <taxon>Collybiopsis luxurians</taxon>
    </lineage>
</organism>
<dbReference type="InterPro" id="IPR015943">
    <property type="entry name" value="WD40/YVTN_repeat-like_dom_sf"/>
</dbReference>
<dbReference type="EMBL" id="KN834791">
    <property type="protein sequence ID" value="KIK57376.1"/>
    <property type="molecule type" value="Genomic_DNA"/>
</dbReference>
<sequence length="257" mass="28123">MKLQNVAVTPDGVRLLGVGPLLKSPDGLESSRSRVEKRLTVYNMETSEMEHTTPPLNDVKDITLAKNTRNGLVALVSYENKAPPQLWKLEIIKRNNKDTARLTLRHTYIPKSPVDFAGSSYFGGKSDELVLRAGKGNGSLTHAYALGGSCGFLKFFLTAGGIHIWDQESGALLHHVRAQDLGGDLTCIAWNHAVDNPFMFATGSHDGAVRVWTRPEQSEKAGLDMDDLQRTESSLGFKSSFASSSETLRSRASLPRV</sequence>
<dbReference type="HOGENOM" id="CLU_1082033_0_0_1"/>
<dbReference type="AlphaFoldDB" id="A0A0D0BQH5"/>
<dbReference type="OrthoDB" id="972532at2759"/>
<name>A0A0D0BQH5_9AGAR</name>
<gene>
    <name evidence="1" type="ORF">GYMLUDRAFT_756506</name>
</gene>